<dbReference type="GO" id="GO:0008955">
    <property type="term" value="F:peptidoglycan glycosyltransferase activity"/>
    <property type="evidence" value="ECO:0007669"/>
    <property type="project" value="UniProtKB-EC"/>
</dbReference>
<evidence type="ECO:0000256" key="11">
    <source>
        <dbReference type="ARBA" id="ARBA00022989"/>
    </source>
</evidence>
<dbReference type="Gene3D" id="1.10.3810.10">
    <property type="entry name" value="Biosynthetic peptidoglycan transglycosylase-like"/>
    <property type="match status" value="1"/>
</dbReference>
<dbReference type="PANTHER" id="PTHR32282">
    <property type="entry name" value="BINDING PROTEIN TRANSPEPTIDASE, PUTATIVE-RELATED"/>
    <property type="match status" value="1"/>
</dbReference>
<evidence type="ECO:0000256" key="4">
    <source>
        <dbReference type="ARBA" id="ARBA00022670"/>
    </source>
</evidence>
<keyword evidence="7" id="KW-0812">Transmembrane</keyword>
<protein>
    <submittedName>
        <fullName evidence="20">Penicillin-binding protein</fullName>
    </submittedName>
</protein>
<comment type="caution">
    <text evidence="20">The sequence shown here is derived from an EMBL/GenBank/DDBJ whole genome shotgun (WGS) entry which is preliminary data.</text>
</comment>
<dbReference type="GO" id="GO:0016020">
    <property type="term" value="C:membrane"/>
    <property type="evidence" value="ECO:0007669"/>
    <property type="project" value="UniProtKB-SubCell"/>
</dbReference>
<comment type="catalytic activity">
    <reaction evidence="15">
        <text>Preferential cleavage: (Ac)2-L-Lys-D-Ala-|-D-Ala. Also transpeptidation of peptidyl-alanyl moieties that are N-acyl substituents of D-alanine.</text>
        <dbReference type="EC" id="3.4.16.4"/>
    </reaction>
</comment>
<dbReference type="Proteomes" id="UP000238762">
    <property type="component" value="Unassembled WGS sequence"/>
</dbReference>
<reference evidence="20 21" key="1">
    <citation type="submission" date="2018-02" db="EMBL/GenBank/DDBJ databases">
        <authorList>
            <person name="Cohen D.B."/>
            <person name="Kent A.D."/>
        </authorList>
    </citation>
    <scope>NUCLEOTIDE SEQUENCE [LARGE SCALE GENOMIC DNA]</scope>
    <source>
        <strain evidence="20 21">CCAP 1448/3</strain>
    </source>
</reference>
<feature type="compositionally biased region" description="Basic and acidic residues" evidence="17">
    <location>
        <begin position="721"/>
        <end position="734"/>
    </location>
</feature>
<keyword evidence="10" id="KW-0573">Peptidoglycan synthesis</keyword>
<evidence type="ECO:0000256" key="9">
    <source>
        <dbReference type="ARBA" id="ARBA00022960"/>
    </source>
</evidence>
<evidence type="ECO:0000256" key="15">
    <source>
        <dbReference type="ARBA" id="ARBA00034000"/>
    </source>
</evidence>
<evidence type="ECO:0000256" key="1">
    <source>
        <dbReference type="ARBA" id="ARBA00004370"/>
    </source>
</evidence>
<keyword evidence="12" id="KW-0472">Membrane</keyword>
<dbReference type="InterPro" id="IPR001264">
    <property type="entry name" value="Glyco_trans_51"/>
</dbReference>
<dbReference type="GO" id="GO:0071555">
    <property type="term" value="P:cell wall organization"/>
    <property type="evidence" value="ECO:0007669"/>
    <property type="project" value="UniProtKB-KW"/>
</dbReference>
<dbReference type="InterPro" id="IPR036950">
    <property type="entry name" value="PBP_transglycosylase"/>
</dbReference>
<dbReference type="InterPro" id="IPR023346">
    <property type="entry name" value="Lysozyme-like_dom_sf"/>
</dbReference>
<keyword evidence="13" id="KW-0511">Multifunctional enzyme</keyword>
<dbReference type="SUPFAM" id="SSF53955">
    <property type="entry name" value="Lysozyme-like"/>
    <property type="match status" value="1"/>
</dbReference>
<keyword evidence="11" id="KW-1133">Transmembrane helix</keyword>
<comment type="subcellular location">
    <subcellularLocation>
        <location evidence="1">Membrane</location>
    </subcellularLocation>
</comment>
<evidence type="ECO:0000256" key="8">
    <source>
        <dbReference type="ARBA" id="ARBA00022801"/>
    </source>
</evidence>
<evidence type="ECO:0000256" key="3">
    <source>
        <dbReference type="ARBA" id="ARBA00022645"/>
    </source>
</evidence>
<dbReference type="GO" id="GO:0030288">
    <property type="term" value="C:outer membrane-bounded periplasmic space"/>
    <property type="evidence" value="ECO:0007669"/>
    <property type="project" value="TreeGrafter"/>
</dbReference>
<feature type="domain" description="Glycosyl transferase family 51" evidence="19">
    <location>
        <begin position="50"/>
        <end position="225"/>
    </location>
</feature>
<keyword evidence="8" id="KW-0378">Hydrolase</keyword>
<dbReference type="PANTHER" id="PTHR32282:SF31">
    <property type="entry name" value="PEPTIDOGLYCAN GLYCOSYLTRANSFERASE"/>
    <property type="match status" value="1"/>
</dbReference>
<keyword evidence="3" id="KW-0121">Carboxypeptidase</keyword>
<dbReference type="GO" id="GO:0009252">
    <property type="term" value="P:peptidoglycan biosynthetic process"/>
    <property type="evidence" value="ECO:0007669"/>
    <property type="project" value="UniProtKB-KW"/>
</dbReference>
<evidence type="ECO:0000259" key="19">
    <source>
        <dbReference type="Pfam" id="PF00912"/>
    </source>
</evidence>
<dbReference type="Gene3D" id="3.40.710.10">
    <property type="entry name" value="DD-peptidase/beta-lactamase superfamily"/>
    <property type="match status" value="1"/>
</dbReference>
<dbReference type="Pfam" id="PF00905">
    <property type="entry name" value="Transpeptidase"/>
    <property type="match status" value="1"/>
</dbReference>
<keyword evidence="9" id="KW-0133">Cell shape</keyword>
<evidence type="ECO:0000256" key="2">
    <source>
        <dbReference type="ARBA" id="ARBA00004752"/>
    </source>
</evidence>
<dbReference type="InterPro" id="IPR012338">
    <property type="entry name" value="Beta-lactam/transpept-like"/>
</dbReference>
<evidence type="ECO:0000313" key="21">
    <source>
        <dbReference type="Proteomes" id="UP000238762"/>
    </source>
</evidence>
<evidence type="ECO:0000256" key="13">
    <source>
        <dbReference type="ARBA" id="ARBA00023268"/>
    </source>
</evidence>
<evidence type="ECO:0000256" key="12">
    <source>
        <dbReference type="ARBA" id="ARBA00023136"/>
    </source>
</evidence>
<dbReference type="OrthoDB" id="9766909at2"/>
<gene>
    <name evidence="20" type="ORF">C7B64_08035</name>
</gene>
<keyword evidence="6" id="KW-0808">Transferase</keyword>
<dbReference type="GO" id="GO:0008658">
    <property type="term" value="F:penicillin binding"/>
    <property type="evidence" value="ECO:0007669"/>
    <property type="project" value="InterPro"/>
</dbReference>
<evidence type="ECO:0000259" key="18">
    <source>
        <dbReference type="Pfam" id="PF00905"/>
    </source>
</evidence>
<dbReference type="FunFam" id="1.10.3810.10:FF:000003">
    <property type="entry name" value="Penicillin-binding protein 1a"/>
    <property type="match status" value="1"/>
</dbReference>
<feature type="region of interest" description="Disordered" evidence="17">
    <location>
        <begin position="601"/>
        <end position="816"/>
    </location>
</feature>
<feature type="domain" description="Penicillin-binding protein transpeptidase" evidence="18">
    <location>
        <begin position="317"/>
        <end position="576"/>
    </location>
</feature>
<dbReference type="InterPro" id="IPR001460">
    <property type="entry name" value="PCN-bd_Tpept"/>
</dbReference>
<dbReference type="GO" id="GO:0009002">
    <property type="term" value="F:serine-type D-Ala-D-Ala carboxypeptidase activity"/>
    <property type="evidence" value="ECO:0007669"/>
    <property type="project" value="UniProtKB-EC"/>
</dbReference>
<comment type="catalytic activity">
    <reaction evidence="16">
        <text>[GlcNAc-(1-&gt;4)-Mur2Ac(oyl-L-Ala-gamma-D-Glu-L-Lys-D-Ala-D-Ala)](n)-di-trans,octa-cis-undecaprenyl diphosphate + beta-D-GlcNAc-(1-&gt;4)-Mur2Ac(oyl-L-Ala-gamma-D-Glu-L-Lys-D-Ala-D-Ala)-di-trans,octa-cis-undecaprenyl diphosphate = [GlcNAc-(1-&gt;4)-Mur2Ac(oyl-L-Ala-gamma-D-Glu-L-Lys-D-Ala-D-Ala)](n+1)-di-trans,octa-cis-undecaprenyl diphosphate + di-trans,octa-cis-undecaprenyl diphosphate + H(+)</text>
        <dbReference type="Rhea" id="RHEA:23708"/>
        <dbReference type="Rhea" id="RHEA-COMP:9602"/>
        <dbReference type="Rhea" id="RHEA-COMP:9603"/>
        <dbReference type="ChEBI" id="CHEBI:15378"/>
        <dbReference type="ChEBI" id="CHEBI:58405"/>
        <dbReference type="ChEBI" id="CHEBI:60033"/>
        <dbReference type="ChEBI" id="CHEBI:78435"/>
        <dbReference type="EC" id="2.4.99.28"/>
    </reaction>
</comment>
<dbReference type="AlphaFoldDB" id="A0A2T1C5X5"/>
<organism evidence="20 21">
    <name type="scientific">Merismopedia glauca CCAP 1448/3</name>
    <dbReference type="NCBI Taxonomy" id="1296344"/>
    <lineage>
        <taxon>Bacteria</taxon>
        <taxon>Bacillati</taxon>
        <taxon>Cyanobacteriota</taxon>
        <taxon>Cyanophyceae</taxon>
        <taxon>Synechococcales</taxon>
        <taxon>Merismopediaceae</taxon>
        <taxon>Merismopedia</taxon>
    </lineage>
</organism>
<keyword evidence="4" id="KW-0645">Protease</keyword>
<dbReference type="NCBIfam" id="TIGR02074">
    <property type="entry name" value="PBP_1a_fam"/>
    <property type="match status" value="1"/>
</dbReference>
<evidence type="ECO:0000256" key="14">
    <source>
        <dbReference type="ARBA" id="ARBA00023316"/>
    </source>
</evidence>
<reference evidence="20 21" key="2">
    <citation type="submission" date="2018-03" db="EMBL/GenBank/DDBJ databases">
        <title>The ancient ancestry and fast evolution of plastids.</title>
        <authorList>
            <person name="Moore K.R."/>
            <person name="Magnabosco C."/>
            <person name="Momper L."/>
            <person name="Gold D.A."/>
            <person name="Bosak T."/>
            <person name="Fournier G.P."/>
        </authorList>
    </citation>
    <scope>NUCLEOTIDE SEQUENCE [LARGE SCALE GENOMIC DNA]</scope>
    <source>
        <strain evidence="20 21">CCAP 1448/3</strain>
    </source>
</reference>
<keyword evidence="14" id="KW-0961">Cell wall biogenesis/degradation</keyword>
<dbReference type="InterPro" id="IPR050396">
    <property type="entry name" value="Glycosyltr_51/Transpeptidase"/>
</dbReference>
<evidence type="ECO:0000256" key="16">
    <source>
        <dbReference type="ARBA" id="ARBA00049902"/>
    </source>
</evidence>
<dbReference type="Pfam" id="PF00912">
    <property type="entry name" value="Transgly"/>
    <property type="match status" value="1"/>
</dbReference>
<evidence type="ECO:0000256" key="17">
    <source>
        <dbReference type="SAM" id="MobiDB-lite"/>
    </source>
</evidence>
<dbReference type="GO" id="GO:0006508">
    <property type="term" value="P:proteolysis"/>
    <property type="evidence" value="ECO:0007669"/>
    <property type="project" value="UniProtKB-KW"/>
</dbReference>
<evidence type="ECO:0000256" key="6">
    <source>
        <dbReference type="ARBA" id="ARBA00022679"/>
    </source>
</evidence>
<dbReference type="GO" id="GO:0008360">
    <property type="term" value="P:regulation of cell shape"/>
    <property type="evidence" value="ECO:0007669"/>
    <property type="project" value="UniProtKB-KW"/>
</dbReference>
<evidence type="ECO:0000256" key="7">
    <source>
        <dbReference type="ARBA" id="ARBA00022692"/>
    </source>
</evidence>
<keyword evidence="21" id="KW-1185">Reference proteome</keyword>
<keyword evidence="5" id="KW-0328">Glycosyltransferase</keyword>
<feature type="compositionally biased region" description="Basic and acidic residues" evidence="17">
    <location>
        <begin position="675"/>
        <end position="692"/>
    </location>
</feature>
<evidence type="ECO:0000256" key="10">
    <source>
        <dbReference type="ARBA" id="ARBA00022984"/>
    </source>
</evidence>
<accession>A0A2T1C5X5</accession>
<feature type="compositionally biased region" description="Basic and acidic residues" evidence="17">
    <location>
        <begin position="601"/>
        <end position="633"/>
    </location>
</feature>
<evidence type="ECO:0000256" key="5">
    <source>
        <dbReference type="ARBA" id="ARBA00022676"/>
    </source>
</evidence>
<comment type="pathway">
    <text evidence="2">Cell wall biogenesis; peptidoglycan biosynthesis.</text>
</comment>
<name>A0A2T1C5X5_9CYAN</name>
<sequence>MLKLLGLSVGTGAIALGAGWLALENSLPKSAKEVLNYTRPQTLTIKAANGTIIKQIGDATREEIKIDQVPKPLLQAFIATEDRRFYQHEGVDYQGILRAVLSNLQAKDVVEGGSTITQQVARMVFFDQERNIWRKLREFRMAQKIEGELKKEQILERYLNLVYLGQGAYGIADAAWVYFSKPIDRLTLPEMAMLAALPASPSQFSPVDRPKSALQRRNLVLARMQESGYITASEAENAKKQPILVNSSRPKRLEQQAPYFTQFIQQELPQYVSPEVLKVGGLTVETTLNPKWQSQAETAVNNIIQERGKEDNFSQAALVAINPRNGQIEAMVGGKNFGDNQFNRVTQAQRQPGSTFKMFVYTTAIAAGYSPYRSYLDAPVKVDEYQPKNFSEGYSGWISMRDALVDSVNVIALKVLLDVGWNPTIETAKKMGIESDLKPTYSLALGGSEVNLLELTSAYGTLANKGVHVKPHAIRRIIDQKGQVIYQDKISSQKAIDEDTSAIMTWMLRAVVNEGTGQKARLGDRQVAGKTGTSDEARDLLFVGYIPQLVTGVWLGNDDNKPTWGASSSAAETWHKFMEPVVKEIPPEDFPKRPEKLEGREALIEVEPIKPKAVETPQDEPKTASDNEEDTPKPVEANTAQSERPRRTRRRVVRSTEETNDNQTETRRSRRRRVRTPEETTEKTSGDRTETKRSRRRRVRTQEETTNNPPENRKSRRKKTEKAENNSDKPAETRRSRRKARVKTAEPPTTEKPPTKRRVRSSRKSTSTSPVTERKTPTRSRTRTQQSSSSEAKRSTRTRTYHEPKGSAGSSRSDKE</sequence>
<dbReference type="EMBL" id="PVWJ01000030">
    <property type="protein sequence ID" value="PSB03533.1"/>
    <property type="molecule type" value="Genomic_DNA"/>
</dbReference>
<proteinExistence type="predicted"/>
<evidence type="ECO:0000313" key="20">
    <source>
        <dbReference type="EMBL" id="PSB03533.1"/>
    </source>
</evidence>
<dbReference type="SUPFAM" id="SSF56601">
    <property type="entry name" value="beta-lactamase/transpeptidase-like"/>
    <property type="match status" value="1"/>
</dbReference>